<dbReference type="Proteomes" id="UP001234178">
    <property type="component" value="Unassembled WGS sequence"/>
</dbReference>
<gene>
    <name evidence="1" type="ORF">OUZ56_005911</name>
</gene>
<keyword evidence="2" id="KW-1185">Reference proteome</keyword>
<protein>
    <submittedName>
        <fullName evidence="1">Uncharacterized protein</fullName>
    </submittedName>
</protein>
<reference evidence="1 2" key="1">
    <citation type="journal article" date="2023" name="Nucleic Acids Res.">
        <title>The hologenome of Daphnia magna reveals possible DNA methylation and microbiome-mediated evolution of the host genome.</title>
        <authorList>
            <person name="Chaturvedi A."/>
            <person name="Li X."/>
            <person name="Dhandapani V."/>
            <person name="Marshall H."/>
            <person name="Kissane S."/>
            <person name="Cuenca-Cambronero M."/>
            <person name="Asole G."/>
            <person name="Calvet F."/>
            <person name="Ruiz-Romero M."/>
            <person name="Marangio P."/>
            <person name="Guigo R."/>
            <person name="Rago D."/>
            <person name="Mirbahai L."/>
            <person name="Eastwood N."/>
            <person name="Colbourne J.K."/>
            <person name="Zhou J."/>
            <person name="Mallon E."/>
            <person name="Orsini L."/>
        </authorList>
    </citation>
    <scope>NUCLEOTIDE SEQUENCE [LARGE SCALE GENOMIC DNA]</scope>
    <source>
        <strain evidence="1">LRV0_1</strain>
    </source>
</reference>
<proteinExistence type="predicted"/>
<sequence length="79" mass="8757">MIETPGIEWMKDGVYTAIPLPDPDPDPVPLPDPLTSHVMRFHLIATLIDVFHLIVPLDATSTSGICSTIELHVPIKFNR</sequence>
<organism evidence="1 2">
    <name type="scientific">Daphnia magna</name>
    <dbReference type="NCBI Taxonomy" id="35525"/>
    <lineage>
        <taxon>Eukaryota</taxon>
        <taxon>Metazoa</taxon>
        <taxon>Ecdysozoa</taxon>
        <taxon>Arthropoda</taxon>
        <taxon>Crustacea</taxon>
        <taxon>Branchiopoda</taxon>
        <taxon>Diplostraca</taxon>
        <taxon>Cladocera</taxon>
        <taxon>Anomopoda</taxon>
        <taxon>Daphniidae</taxon>
        <taxon>Daphnia</taxon>
    </lineage>
</organism>
<comment type="caution">
    <text evidence="1">The sequence shown here is derived from an EMBL/GenBank/DDBJ whole genome shotgun (WGS) entry which is preliminary data.</text>
</comment>
<evidence type="ECO:0000313" key="1">
    <source>
        <dbReference type="EMBL" id="KAK4004166.1"/>
    </source>
</evidence>
<evidence type="ECO:0000313" key="2">
    <source>
        <dbReference type="Proteomes" id="UP001234178"/>
    </source>
</evidence>
<dbReference type="EMBL" id="JAOYFB010000001">
    <property type="protein sequence ID" value="KAK4004166.1"/>
    <property type="molecule type" value="Genomic_DNA"/>
</dbReference>
<accession>A0ABQ9YUA7</accession>
<name>A0ABQ9YUA7_9CRUS</name>